<keyword evidence="9" id="KW-1185">Reference proteome</keyword>
<dbReference type="SUPFAM" id="SSF54277">
    <property type="entry name" value="CAD &amp; PB1 domains"/>
    <property type="match status" value="1"/>
</dbReference>
<feature type="domain" description="PB1" evidence="7">
    <location>
        <begin position="852"/>
        <end position="935"/>
    </location>
</feature>
<evidence type="ECO:0000259" key="6">
    <source>
        <dbReference type="PROSITE" id="PS51519"/>
    </source>
</evidence>
<dbReference type="Proteomes" id="UP001187471">
    <property type="component" value="Unassembled WGS sequence"/>
</dbReference>
<gene>
    <name evidence="8" type="ORF">RJ640_020720</name>
</gene>
<evidence type="ECO:0000256" key="1">
    <source>
        <dbReference type="ARBA" id="ARBA00023015"/>
    </source>
</evidence>
<evidence type="ECO:0000259" key="7">
    <source>
        <dbReference type="PROSITE" id="PS51745"/>
    </source>
</evidence>
<sequence length="950" mass="104285">CSITPWGVGKSSGMDDGVFPPSNMSGNPPDSFMDLDIMDELLLEGCWLETTGGSDFLNFSPSTSDALFDPSYVWPTLETLTGKSSGSLSQRDSKEERQISSLPENLSVSQLHEQHHAEIQSLGENMVSFARDFSQSGNNTSEGSELSRRWWIGPSASHGPALSVMDRMVQALGYIKDRTRDGDVLIQIWVPVDRGGRNFLSTNDQPFSLDLNCPNLASYRDISRKYQFPADRDSKEIVGLPGRVFASRVPEWTPDVRFFKREEYPRVGHAQQFDIRGTLAVPVFEQGSHSCLGVIEVVMTTQNIKYSPELESVCKALEAVDLRSSEISSTQNVKVCGGSLEATFPEVLELLRSACETHRLPLAQTWVPCIQQGKGGSRHSDENLVLCVSTVDSACYVAEPLIKGFHEACSEHHLLKGQGVAGGAFMTNQPCFSPDVTFYSKSEYPLSHHARMFGLHAAVAIRLRSIYMGASDFVLEFFLPMDCRDPEEQKKLLSSLSIIIQKVCRSLRIITDKELQEEKILRAGSVIIPSDGSLSREEMPNPEGSCYQVPNYSTGHMEAQEIDNGIPLFPSGKPGEVLPEKALNVMQHHQGSSSRETVAFGGDYSTSGEGSLLNAEKTGEKRRSKAEKAITLQMLRQYFAGSLKDAAKSIGVCPTTLKRICRQHGIKRWPSRKIKKVGHSLQKIQLVIDSVQGASGALQIESFYSNFPQLASPNLSTSGPFSASRPTDESKPVNRLTDDGVFSPQAALSNSPSSSCSQSSSSSQSCSSGSGTQQQPCALSVAAHQDSVGRMKSENGALKRARSDAELHVSGDGGPKLLPRSHSHKSLSEHSKHVLLPPVPKNTSGSSRDEKSLRVKVTYGEEKTRFRLQSNWGYDDLLQEIARRFSVDDTSGFRLKYVDDDLEWVLLTCNADLEECIDVYRSSGSRTIKLSLLRDSQQRLGSSLGSSSLL</sequence>
<feature type="non-terminal residue" evidence="8">
    <location>
        <position position="950"/>
    </location>
</feature>
<feature type="region of interest" description="Disordered" evidence="5">
    <location>
        <begin position="83"/>
        <end position="107"/>
    </location>
</feature>
<feature type="compositionally biased region" description="Polar residues" evidence="5">
    <location>
        <begin position="716"/>
        <end position="725"/>
    </location>
</feature>
<dbReference type="AlphaFoldDB" id="A0AA88SNE6"/>
<dbReference type="InterPro" id="IPR000270">
    <property type="entry name" value="PB1_dom"/>
</dbReference>
<dbReference type="GO" id="GO:0003700">
    <property type="term" value="F:DNA-binding transcription factor activity"/>
    <property type="evidence" value="ECO:0007669"/>
    <property type="project" value="InterPro"/>
</dbReference>
<dbReference type="PROSITE" id="PS51519">
    <property type="entry name" value="RWP_RK"/>
    <property type="match status" value="1"/>
</dbReference>
<keyword evidence="3" id="KW-0804">Transcription</keyword>
<keyword evidence="2" id="KW-0238">DNA-binding</keyword>
<keyword evidence="4" id="KW-0539">Nucleus</keyword>
<organism evidence="8 9">
    <name type="scientific">Escallonia rubra</name>
    <dbReference type="NCBI Taxonomy" id="112253"/>
    <lineage>
        <taxon>Eukaryota</taxon>
        <taxon>Viridiplantae</taxon>
        <taxon>Streptophyta</taxon>
        <taxon>Embryophyta</taxon>
        <taxon>Tracheophyta</taxon>
        <taxon>Spermatophyta</taxon>
        <taxon>Magnoliopsida</taxon>
        <taxon>eudicotyledons</taxon>
        <taxon>Gunneridae</taxon>
        <taxon>Pentapetalae</taxon>
        <taxon>asterids</taxon>
        <taxon>campanulids</taxon>
        <taxon>Escalloniales</taxon>
        <taxon>Escalloniaceae</taxon>
        <taxon>Escallonia</taxon>
    </lineage>
</organism>
<feature type="compositionally biased region" description="Low complexity" evidence="5">
    <location>
        <begin position="743"/>
        <end position="775"/>
    </location>
</feature>
<evidence type="ECO:0000313" key="8">
    <source>
        <dbReference type="EMBL" id="KAK2995080.1"/>
    </source>
</evidence>
<evidence type="ECO:0000256" key="5">
    <source>
        <dbReference type="SAM" id="MobiDB-lite"/>
    </source>
</evidence>
<keyword evidence="1" id="KW-0805">Transcription regulation</keyword>
<comment type="caution">
    <text evidence="8">The sequence shown here is derived from an EMBL/GenBank/DDBJ whole genome shotgun (WGS) entry which is preliminary data.</text>
</comment>
<accession>A0AA88SNE6</accession>
<dbReference type="PANTHER" id="PTHR32002">
    <property type="entry name" value="PROTEIN NLP8"/>
    <property type="match status" value="1"/>
</dbReference>
<dbReference type="InterPro" id="IPR055081">
    <property type="entry name" value="NLP1-9_GAF"/>
</dbReference>
<name>A0AA88SNE6_9ASTE</name>
<dbReference type="Pfam" id="PF02042">
    <property type="entry name" value="RWP-RK"/>
    <property type="match status" value="1"/>
</dbReference>
<dbReference type="CDD" id="cd06407">
    <property type="entry name" value="PB1_NLP"/>
    <property type="match status" value="1"/>
</dbReference>
<dbReference type="PROSITE" id="PS51745">
    <property type="entry name" value="PB1"/>
    <property type="match status" value="1"/>
</dbReference>
<feature type="region of interest" description="Disordered" evidence="5">
    <location>
        <begin position="1"/>
        <end position="27"/>
    </location>
</feature>
<dbReference type="GO" id="GO:0003677">
    <property type="term" value="F:DNA binding"/>
    <property type="evidence" value="ECO:0007669"/>
    <property type="project" value="UniProtKB-KW"/>
</dbReference>
<dbReference type="InterPro" id="IPR045012">
    <property type="entry name" value="NLP"/>
</dbReference>
<feature type="domain" description="RWP-RK" evidence="6">
    <location>
        <begin position="616"/>
        <end position="697"/>
    </location>
</feature>
<evidence type="ECO:0000256" key="3">
    <source>
        <dbReference type="ARBA" id="ARBA00023163"/>
    </source>
</evidence>
<dbReference type="Pfam" id="PF00564">
    <property type="entry name" value="PB1"/>
    <property type="match status" value="1"/>
</dbReference>
<dbReference type="InterPro" id="IPR003035">
    <property type="entry name" value="RWP-RK_dom"/>
</dbReference>
<dbReference type="PANTHER" id="PTHR32002:SF44">
    <property type="entry name" value="PROTEIN NLP4"/>
    <property type="match status" value="1"/>
</dbReference>
<dbReference type="Gene3D" id="3.10.20.90">
    <property type="entry name" value="Phosphatidylinositol 3-kinase Catalytic Subunit, Chain A, domain 1"/>
    <property type="match status" value="1"/>
</dbReference>
<evidence type="ECO:0000256" key="2">
    <source>
        <dbReference type="ARBA" id="ARBA00023125"/>
    </source>
</evidence>
<feature type="compositionally biased region" description="Basic and acidic residues" evidence="5">
    <location>
        <begin position="726"/>
        <end position="738"/>
    </location>
</feature>
<dbReference type="InterPro" id="IPR034891">
    <property type="entry name" value="PB1_NLP"/>
</dbReference>
<reference evidence="8" key="1">
    <citation type="submission" date="2022-12" db="EMBL/GenBank/DDBJ databases">
        <title>Draft genome assemblies for two species of Escallonia (Escalloniales).</title>
        <authorList>
            <person name="Chanderbali A."/>
            <person name="Dervinis C."/>
            <person name="Anghel I."/>
            <person name="Soltis D."/>
            <person name="Soltis P."/>
            <person name="Zapata F."/>
        </authorList>
    </citation>
    <scope>NUCLEOTIDE SEQUENCE</scope>
    <source>
        <strain evidence="8">UCBG92.1500</strain>
        <tissue evidence="8">Leaf</tissue>
    </source>
</reference>
<feature type="region of interest" description="Disordered" evidence="5">
    <location>
        <begin position="716"/>
        <end position="851"/>
    </location>
</feature>
<evidence type="ECO:0000313" key="9">
    <source>
        <dbReference type="Proteomes" id="UP001187471"/>
    </source>
</evidence>
<evidence type="ECO:0000256" key="4">
    <source>
        <dbReference type="ARBA" id="ARBA00023242"/>
    </source>
</evidence>
<dbReference type="SMART" id="SM00666">
    <property type="entry name" value="PB1"/>
    <property type="match status" value="1"/>
</dbReference>
<proteinExistence type="predicted"/>
<dbReference type="InterPro" id="IPR053793">
    <property type="entry name" value="PB1-like"/>
</dbReference>
<protein>
    <submittedName>
        <fullName evidence="8">Uncharacterized protein</fullName>
    </submittedName>
</protein>
<dbReference type="EMBL" id="JAVXUO010000138">
    <property type="protein sequence ID" value="KAK2995080.1"/>
    <property type="molecule type" value="Genomic_DNA"/>
</dbReference>
<dbReference type="Pfam" id="PF22922">
    <property type="entry name" value="GAF_NLP"/>
    <property type="match status" value="2"/>
</dbReference>